<dbReference type="EMBL" id="JPKZ01002015">
    <property type="protein sequence ID" value="KHN78823.1"/>
    <property type="molecule type" value="Genomic_DNA"/>
</dbReference>
<sequence length="96" mass="10721">MGFPLSLAVQHEFDQVSSVNWEKQFETYEKLITIWKELISGRRLGGWSAFDLRAYRREQRVEAGIFVVSIISGTLGATLAIGAPIIGHFTAEHATV</sequence>
<gene>
    <name evidence="2" type="ORF">Tcan_17639</name>
</gene>
<feature type="transmembrane region" description="Helical" evidence="1">
    <location>
        <begin position="63"/>
        <end position="86"/>
    </location>
</feature>
<keyword evidence="1" id="KW-0812">Transmembrane</keyword>
<organism evidence="2 3">
    <name type="scientific">Toxocara canis</name>
    <name type="common">Canine roundworm</name>
    <dbReference type="NCBI Taxonomy" id="6265"/>
    <lineage>
        <taxon>Eukaryota</taxon>
        <taxon>Metazoa</taxon>
        <taxon>Ecdysozoa</taxon>
        <taxon>Nematoda</taxon>
        <taxon>Chromadorea</taxon>
        <taxon>Rhabditida</taxon>
        <taxon>Spirurina</taxon>
        <taxon>Ascaridomorpha</taxon>
        <taxon>Ascaridoidea</taxon>
        <taxon>Toxocaridae</taxon>
        <taxon>Toxocara</taxon>
    </lineage>
</organism>
<dbReference type="Proteomes" id="UP000031036">
    <property type="component" value="Unassembled WGS sequence"/>
</dbReference>
<dbReference type="AlphaFoldDB" id="A0A0B2VBD7"/>
<comment type="caution">
    <text evidence="2">The sequence shown here is derived from an EMBL/GenBank/DDBJ whole genome shotgun (WGS) entry which is preliminary data.</text>
</comment>
<evidence type="ECO:0000313" key="2">
    <source>
        <dbReference type="EMBL" id="KHN78823.1"/>
    </source>
</evidence>
<evidence type="ECO:0000313" key="3">
    <source>
        <dbReference type="Proteomes" id="UP000031036"/>
    </source>
</evidence>
<reference evidence="2 3" key="1">
    <citation type="submission" date="2014-11" db="EMBL/GenBank/DDBJ databases">
        <title>Genetic blueprint of the zoonotic pathogen Toxocara canis.</title>
        <authorList>
            <person name="Zhu X.-Q."/>
            <person name="Korhonen P.K."/>
            <person name="Cai H."/>
            <person name="Young N.D."/>
            <person name="Nejsum P."/>
            <person name="von Samson-Himmelstjerna G."/>
            <person name="Boag P.R."/>
            <person name="Tan P."/>
            <person name="Li Q."/>
            <person name="Min J."/>
            <person name="Yang Y."/>
            <person name="Wang X."/>
            <person name="Fang X."/>
            <person name="Hall R.S."/>
            <person name="Hofmann A."/>
            <person name="Sternberg P.W."/>
            <person name="Jex A.R."/>
            <person name="Gasser R.B."/>
        </authorList>
    </citation>
    <scope>NUCLEOTIDE SEQUENCE [LARGE SCALE GENOMIC DNA]</scope>
    <source>
        <strain evidence="2">PN_DK_2014</strain>
    </source>
</reference>
<keyword evidence="1" id="KW-0472">Membrane</keyword>
<keyword evidence="3" id="KW-1185">Reference proteome</keyword>
<keyword evidence="1" id="KW-1133">Transmembrane helix</keyword>
<evidence type="ECO:0000256" key="1">
    <source>
        <dbReference type="SAM" id="Phobius"/>
    </source>
</evidence>
<accession>A0A0B2VBD7</accession>
<proteinExistence type="predicted"/>
<name>A0A0B2VBD7_TOXCA</name>
<protein>
    <submittedName>
        <fullName evidence="2">Uncharacterized protein</fullName>
    </submittedName>
</protein>